<evidence type="ECO:0000313" key="3">
    <source>
        <dbReference type="Proteomes" id="UP000654279"/>
    </source>
</evidence>
<protein>
    <submittedName>
        <fullName evidence="2">Uncharacterized protein</fullName>
    </submittedName>
</protein>
<keyword evidence="1" id="KW-0812">Transmembrane</keyword>
<reference evidence="2" key="1">
    <citation type="submission" date="2020-08" db="EMBL/GenBank/DDBJ databases">
        <title>Genome public.</title>
        <authorList>
            <person name="Liu C."/>
            <person name="Sun Q."/>
        </authorList>
    </citation>
    <scope>NUCLEOTIDE SEQUENCE</scope>
    <source>
        <strain evidence="2">NSJ-44</strain>
    </source>
</reference>
<keyword evidence="3" id="KW-1185">Reference proteome</keyword>
<name>A0A926D120_9FIRM</name>
<accession>A0A926D120</accession>
<dbReference type="RefSeq" id="WP_249285314.1">
    <property type="nucleotide sequence ID" value="NZ_JACRSO010000003.1"/>
</dbReference>
<feature type="transmembrane region" description="Helical" evidence="1">
    <location>
        <begin position="211"/>
        <end position="232"/>
    </location>
</feature>
<dbReference type="EMBL" id="JACRSO010000003">
    <property type="protein sequence ID" value="MBC8529471.1"/>
    <property type="molecule type" value="Genomic_DNA"/>
</dbReference>
<sequence length="235" mass="25754">MRRQKARRGKLAPFIIVSAVAVGAAPLAIGQLKRTSYRLSRYHQLMVEQEAGDMVYILFKGSDQALGDIGVLPLDRLEGELKLRGLEGAVEAQEVRDALCLREGDKLGFYPLAKIEEGYRIASDGKTFPLGLVAGVLTVLANEGRPVGEIYEKDELQIMTFEGRALISLELPMAPEARPQSRPLLDAAGQLGQKLKDEFAPVMELPPRTLWLWQGTMIAATAAVVGLGMALMKRR</sequence>
<keyword evidence="1" id="KW-0472">Membrane</keyword>
<dbReference type="AlphaFoldDB" id="A0A926D120"/>
<organism evidence="2 3">
    <name type="scientific">Luoshenia tenuis</name>
    <dbReference type="NCBI Taxonomy" id="2763654"/>
    <lineage>
        <taxon>Bacteria</taxon>
        <taxon>Bacillati</taxon>
        <taxon>Bacillota</taxon>
        <taxon>Clostridia</taxon>
        <taxon>Christensenellales</taxon>
        <taxon>Christensenellaceae</taxon>
        <taxon>Luoshenia</taxon>
    </lineage>
</organism>
<gene>
    <name evidence="2" type="ORF">H8699_08530</name>
</gene>
<proteinExistence type="predicted"/>
<comment type="caution">
    <text evidence="2">The sequence shown here is derived from an EMBL/GenBank/DDBJ whole genome shotgun (WGS) entry which is preliminary data.</text>
</comment>
<dbReference type="Proteomes" id="UP000654279">
    <property type="component" value="Unassembled WGS sequence"/>
</dbReference>
<evidence type="ECO:0000313" key="2">
    <source>
        <dbReference type="EMBL" id="MBC8529471.1"/>
    </source>
</evidence>
<evidence type="ECO:0000256" key="1">
    <source>
        <dbReference type="SAM" id="Phobius"/>
    </source>
</evidence>
<keyword evidence="1" id="KW-1133">Transmembrane helix</keyword>